<proteinExistence type="predicted"/>
<dbReference type="InterPro" id="IPR007651">
    <property type="entry name" value="Lipin_N"/>
</dbReference>
<dbReference type="OrthoDB" id="4567at2759"/>
<dbReference type="EMBL" id="KZ150098">
    <property type="protein sequence ID" value="PZC73581.1"/>
    <property type="molecule type" value="Genomic_DNA"/>
</dbReference>
<dbReference type="Pfam" id="PF04571">
    <property type="entry name" value="Lipin_N"/>
    <property type="match status" value="1"/>
</dbReference>
<keyword evidence="3" id="KW-1185">Reference proteome</keyword>
<feature type="domain" description="Lipin N-terminal" evidence="1">
    <location>
        <begin position="4"/>
        <end position="106"/>
    </location>
</feature>
<accession>A0A2W1BH38</accession>
<protein>
    <recommendedName>
        <fullName evidence="1">Lipin N-terminal domain-containing protein</fullName>
    </recommendedName>
</protein>
<dbReference type="Proteomes" id="UP000249218">
    <property type="component" value="Unassembled WGS sequence"/>
</dbReference>
<dbReference type="GO" id="GO:0045944">
    <property type="term" value="P:positive regulation of transcription by RNA polymerase II"/>
    <property type="evidence" value="ECO:0007669"/>
    <property type="project" value="TreeGrafter"/>
</dbReference>
<gene>
    <name evidence="2" type="primary">HaOG209410</name>
    <name evidence="2" type="ORF">B5X24_HaOG209410</name>
</gene>
<dbReference type="GO" id="GO:0008195">
    <property type="term" value="F:phosphatidate phosphatase activity"/>
    <property type="evidence" value="ECO:0007669"/>
    <property type="project" value="TreeGrafter"/>
</dbReference>
<dbReference type="PANTHER" id="PTHR12181">
    <property type="entry name" value="LIPIN"/>
    <property type="match status" value="1"/>
</dbReference>
<name>A0A2W1BH38_HELAM</name>
<organism evidence="2 3">
    <name type="scientific">Helicoverpa armigera</name>
    <name type="common">Cotton bollworm</name>
    <name type="synonym">Heliothis armigera</name>
    <dbReference type="NCBI Taxonomy" id="29058"/>
    <lineage>
        <taxon>Eukaryota</taxon>
        <taxon>Metazoa</taxon>
        <taxon>Ecdysozoa</taxon>
        <taxon>Arthropoda</taxon>
        <taxon>Hexapoda</taxon>
        <taxon>Insecta</taxon>
        <taxon>Pterygota</taxon>
        <taxon>Neoptera</taxon>
        <taxon>Endopterygota</taxon>
        <taxon>Lepidoptera</taxon>
        <taxon>Glossata</taxon>
        <taxon>Ditrysia</taxon>
        <taxon>Noctuoidea</taxon>
        <taxon>Noctuidae</taxon>
        <taxon>Heliothinae</taxon>
        <taxon>Helicoverpa</taxon>
    </lineage>
</organism>
<evidence type="ECO:0000313" key="3">
    <source>
        <dbReference type="Proteomes" id="UP000249218"/>
    </source>
</evidence>
<sequence length="141" mass="15836">MYSMNYIGKFIANFRDFYNEINGATLTGAIDVVVVEQPDGSFTCSPFHVRFGKLGVLRSRFKVVDLELNGEPLDIHMKLGESGEAFFVEEVGEDEAECSAHLATSPIPAARFEDLYEPRRRNSLSVVEPDHGQASDYTKRR</sequence>
<evidence type="ECO:0000313" key="2">
    <source>
        <dbReference type="EMBL" id="PZC73581.1"/>
    </source>
</evidence>
<evidence type="ECO:0000259" key="1">
    <source>
        <dbReference type="Pfam" id="PF04571"/>
    </source>
</evidence>
<dbReference type="AlphaFoldDB" id="A0A2W1BH38"/>
<dbReference type="GO" id="GO:0009062">
    <property type="term" value="P:fatty acid catabolic process"/>
    <property type="evidence" value="ECO:0007669"/>
    <property type="project" value="TreeGrafter"/>
</dbReference>
<reference evidence="2 3" key="1">
    <citation type="journal article" date="2017" name="BMC Biol.">
        <title>Genomic innovations, transcriptional plasticity and gene loss underlying the evolution and divergence of two highly polyphagous and invasive Helicoverpa pest species.</title>
        <authorList>
            <person name="Pearce S.L."/>
            <person name="Clarke D.F."/>
            <person name="East P.D."/>
            <person name="Elfekih S."/>
            <person name="Gordon K.H."/>
            <person name="Jermiin L.S."/>
            <person name="McGaughran A."/>
            <person name="Oakeshott J.G."/>
            <person name="Papanikolaou A."/>
            <person name="Perera O.P."/>
            <person name="Rane R.V."/>
            <person name="Richards S."/>
            <person name="Tay W.T."/>
            <person name="Walsh T.K."/>
            <person name="Anderson A."/>
            <person name="Anderson C.J."/>
            <person name="Asgari S."/>
            <person name="Board P.G."/>
            <person name="Bretschneider A."/>
            <person name="Campbell P.M."/>
            <person name="Chertemps T."/>
            <person name="Christeller J.T."/>
            <person name="Coppin C.W."/>
            <person name="Downes S.J."/>
            <person name="Duan G."/>
            <person name="Farnsworth C.A."/>
            <person name="Good R.T."/>
            <person name="Han L.B."/>
            <person name="Han Y.C."/>
            <person name="Hatje K."/>
            <person name="Horne I."/>
            <person name="Huang Y.P."/>
            <person name="Hughes D.S."/>
            <person name="Jacquin-Joly E."/>
            <person name="James W."/>
            <person name="Jhangiani S."/>
            <person name="Kollmar M."/>
            <person name="Kuwar S.S."/>
            <person name="Li S."/>
            <person name="Liu N.Y."/>
            <person name="Maibeche M.T."/>
            <person name="Miller J.R."/>
            <person name="Montagne N."/>
            <person name="Perry T."/>
            <person name="Qu J."/>
            <person name="Song S.V."/>
            <person name="Sutton G.G."/>
            <person name="Vogel H."/>
            <person name="Walenz B.P."/>
            <person name="Xu W."/>
            <person name="Zhang H.J."/>
            <person name="Zou Z."/>
            <person name="Batterham P."/>
            <person name="Edwards O.R."/>
            <person name="Feyereisen R."/>
            <person name="Gibbs R.A."/>
            <person name="Heckel D.G."/>
            <person name="McGrath A."/>
            <person name="Robin C."/>
            <person name="Scherer S.E."/>
            <person name="Worley K.C."/>
            <person name="Wu Y.D."/>
        </authorList>
    </citation>
    <scope>NUCLEOTIDE SEQUENCE [LARGE SCALE GENOMIC DNA]</scope>
    <source>
        <strain evidence="2">Harm_GR_Male_#8</strain>
        <tissue evidence="2">Whole organism</tissue>
    </source>
</reference>
<dbReference type="GO" id="GO:0003713">
    <property type="term" value="F:transcription coactivator activity"/>
    <property type="evidence" value="ECO:0007669"/>
    <property type="project" value="TreeGrafter"/>
</dbReference>
<dbReference type="PANTHER" id="PTHR12181:SF12">
    <property type="entry name" value="PHOSPHATIDATE PHOSPHATASE"/>
    <property type="match status" value="1"/>
</dbReference>
<dbReference type="GO" id="GO:0005634">
    <property type="term" value="C:nucleus"/>
    <property type="evidence" value="ECO:0007669"/>
    <property type="project" value="TreeGrafter"/>
</dbReference>
<dbReference type="GO" id="GO:0019432">
    <property type="term" value="P:triglyceride biosynthetic process"/>
    <property type="evidence" value="ECO:0007669"/>
    <property type="project" value="TreeGrafter"/>
</dbReference>
<dbReference type="InterPro" id="IPR026058">
    <property type="entry name" value="LIPIN"/>
</dbReference>
<dbReference type="GO" id="GO:0032869">
    <property type="term" value="P:cellular response to insulin stimulus"/>
    <property type="evidence" value="ECO:0007669"/>
    <property type="project" value="TreeGrafter"/>
</dbReference>